<dbReference type="AlphaFoldDB" id="A0A6M4HAN9"/>
<evidence type="ECO:0000256" key="10">
    <source>
        <dbReference type="SAM" id="Phobius"/>
    </source>
</evidence>
<dbReference type="Proteomes" id="UP000503096">
    <property type="component" value="Chromosome"/>
</dbReference>
<evidence type="ECO:0000256" key="7">
    <source>
        <dbReference type="ARBA" id="ARBA00022989"/>
    </source>
</evidence>
<name>A0A6M4HAN9_9PROT</name>
<evidence type="ECO:0000256" key="9">
    <source>
        <dbReference type="ARBA" id="ARBA00023136"/>
    </source>
</evidence>
<evidence type="ECO:0000256" key="3">
    <source>
        <dbReference type="ARBA" id="ARBA00004370"/>
    </source>
</evidence>
<evidence type="ECO:0000313" key="12">
    <source>
        <dbReference type="Proteomes" id="UP000503096"/>
    </source>
</evidence>
<evidence type="ECO:0000256" key="2">
    <source>
        <dbReference type="ARBA" id="ARBA00004050"/>
    </source>
</evidence>
<keyword evidence="8" id="KW-0408">Iron</keyword>
<evidence type="ECO:0000256" key="5">
    <source>
        <dbReference type="ARBA" id="ARBA00022692"/>
    </source>
</evidence>
<dbReference type="InterPro" id="IPR000701">
    <property type="entry name" value="SuccDH_FuR_B_TM-su"/>
</dbReference>
<evidence type="ECO:0000256" key="6">
    <source>
        <dbReference type="ARBA" id="ARBA00022723"/>
    </source>
</evidence>
<evidence type="ECO:0000313" key="11">
    <source>
        <dbReference type="EMBL" id="QJR16621.1"/>
    </source>
</evidence>
<feature type="transmembrane region" description="Helical" evidence="10">
    <location>
        <begin position="14"/>
        <end position="34"/>
    </location>
</feature>
<keyword evidence="12" id="KW-1185">Reference proteome</keyword>
<feature type="transmembrane region" description="Helical" evidence="10">
    <location>
        <begin position="54"/>
        <end position="76"/>
    </location>
</feature>
<comment type="cofactor">
    <cofactor evidence="1">
        <name>heme</name>
        <dbReference type="ChEBI" id="CHEBI:30413"/>
    </cofactor>
</comment>
<dbReference type="Gene3D" id="1.20.1300.10">
    <property type="entry name" value="Fumarate reductase/succinate dehydrogenase, transmembrane subunit"/>
    <property type="match status" value="1"/>
</dbReference>
<comment type="subcellular location">
    <subcellularLocation>
        <location evidence="3">Membrane</location>
    </subcellularLocation>
</comment>
<dbReference type="KEGG" id="upl:DSM104440_03456"/>
<keyword evidence="4" id="KW-0349">Heme</keyword>
<evidence type="ECO:0000256" key="1">
    <source>
        <dbReference type="ARBA" id="ARBA00001971"/>
    </source>
</evidence>
<proteinExistence type="predicted"/>
<dbReference type="Pfam" id="PF01127">
    <property type="entry name" value="Sdh_cyt"/>
    <property type="match status" value="1"/>
</dbReference>
<dbReference type="RefSeq" id="WP_171159568.1">
    <property type="nucleotide sequence ID" value="NZ_CP053073.1"/>
</dbReference>
<dbReference type="InParanoid" id="A0A6M4HAN9"/>
<feature type="transmembrane region" description="Helical" evidence="10">
    <location>
        <begin position="88"/>
        <end position="110"/>
    </location>
</feature>
<evidence type="ECO:0000256" key="4">
    <source>
        <dbReference type="ARBA" id="ARBA00022617"/>
    </source>
</evidence>
<keyword evidence="9 10" id="KW-0472">Membrane</keyword>
<accession>A0A6M4HAN9</accession>
<gene>
    <name evidence="11" type="ORF">DSM104440_03456</name>
</gene>
<dbReference type="GO" id="GO:0016020">
    <property type="term" value="C:membrane"/>
    <property type="evidence" value="ECO:0007669"/>
    <property type="project" value="UniProtKB-SubCell"/>
</dbReference>
<dbReference type="EMBL" id="CP053073">
    <property type="protein sequence ID" value="QJR16621.1"/>
    <property type="molecule type" value="Genomic_DNA"/>
</dbReference>
<dbReference type="GO" id="GO:0046872">
    <property type="term" value="F:metal ion binding"/>
    <property type="evidence" value="ECO:0007669"/>
    <property type="project" value="UniProtKB-KW"/>
</dbReference>
<organism evidence="11 12">
    <name type="scientific">Usitatibacter palustris</name>
    <dbReference type="NCBI Taxonomy" id="2732487"/>
    <lineage>
        <taxon>Bacteria</taxon>
        <taxon>Pseudomonadati</taxon>
        <taxon>Pseudomonadota</taxon>
        <taxon>Betaproteobacteria</taxon>
        <taxon>Nitrosomonadales</taxon>
        <taxon>Usitatibacteraceae</taxon>
        <taxon>Usitatibacter</taxon>
    </lineage>
</organism>
<keyword evidence="6" id="KW-0479">Metal-binding</keyword>
<evidence type="ECO:0008006" key="13">
    <source>
        <dbReference type="Google" id="ProtNLM"/>
    </source>
</evidence>
<evidence type="ECO:0000256" key="8">
    <source>
        <dbReference type="ARBA" id="ARBA00023004"/>
    </source>
</evidence>
<keyword evidence="5 10" id="KW-0812">Transmembrane</keyword>
<comment type="function">
    <text evidence="2">Membrane-anchoring subunit of succinate dehydrogenase (SDH).</text>
</comment>
<keyword evidence="7 10" id="KW-1133">Transmembrane helix</keyword>
<sequence>MSLREVRLWAAQRATAVVLAFCVVVHLATIIYAVQGGLTAGEILARTRGSVAWGLFYTVFVFAAAIHGAIGLRTILAEWVGWRGDSAQVAITVFGVMLTVLGLRAIAAVYL</sequence>
<protein>
    <recommendedName>
        <fullName evidence="13">Succinate dehydrogenase</fullName>
    </recommendedName>
</protein>
<dbReference type="SUPFAM" id="SSF81343">
    <property type="entry name" value="Fumarate reductase respiratory complex transmembrane subunits"/>
    <property type="match status" value="1"/>
</dbReference>
<dbReference type="InterPro" id="IPR034804">
    <property type="entry name" value="SQR/QFR_C/D"/>
</dbReference>
<reference evidence="11 12" key="1">
    <citation type="submission" date="2020-04" db="EMBL/GenBank/DDBJ databases">
        <title>Usitatibacter rugosus gen. nov., sp. nov. and Usitatibacter palustris sp. nov., novel members of Usitatibacteraceae fam. nov. within the order Nitrosomonadales isolated from soil.</title>
        <authorList>
            <person name="Huber K.J."/>
            <person name="Neumann-Schaal M."/>
            <person name="Geppert A."/>
            <person name="Luckner M."/>
            <person name="Wanner G."/>
            <person name="Overmann J."/>
        </authorList>
    </citation>
    <scope>NUCLEOTIDE SEQUENCE [LARGE SCALE GENOMIC DNA]</scope>
    <source>
        <strain evidence="11 12">Swamp67</strain>
    </source>
</reference>